<feature type="compositionally biased region" description="Polar residues" evidence="4">
    <location>
        <begin position="561"/>
        <end position="575"/>
    </location>
</feature>
<dbReference type="SUPFAM" id="SSF69349">
    <property type="entry name" value="Phage fibre proteins"/>
    <property type="match status" value="2"/>
</dbReference>
<evidence type="ECO:0000259" key="6">
    <source>
        <dbReference type="Pfam" id="PF22178"/>
    </source>
</evidence>
<dbReference type="PANTHER" id="PTHR32305:SF15">
    <property type="entry name" value="PROTEIN RHSA-RELATED"/>
    <property type="match status" value="1"/>
</dbReference>
<reference evidence="7 8" key="1">
    <citation type="submission" date="2014-02" db="EMBL/GenBank/DDBJ databases">
        <title>The small core and large imbalanced accessory genome model reveals a collaborative survival strategy of Sorangium cellulosum strains in nature.</title>
        <authorList>
            <person name="Han K."/>
            <person name="Peng R."/>
            <person name="Blom J."/>
            <person name="Li Y.-Z."/>
        </authorList>
    </citation>
    <scope>NUCLEOTIDE SEQUENCE [LARGE SCALE GENOMIC DNA]</scope>
    <source>
        <strain evidence="7 8">So0157-18</strain>
    </source>
</reference>
<feature type="compositionally biased region" description="Polar residues" evidence="4">
    <location>
        <begin position="599"/>
        <end position="613"/>
    </location>
</feature>
<dbReference type="SUPFAM" id="SSF69255">
    <property type="entry name" value="gp5 N-terminal domain-like"/>
    <property type="match status" value="1"/>
</dbReference>
<dbReference type="InterPro" id="IPR054030">
    <property type="entry name" value="Gp5_Vgr_C"/>
</dbReference>
<name>A0A150P0Z4_SORCE</name>
<evidence type="ECO:0000256" key="3">
    <source>
        <dbReference type="ARBA" id="ARBA00022525"/>
    </source>
</evidence>
<evidence type="ECO:0000256" key="2">
    <source>
        <dbReference type="ARBA" id="ARBA00005558"/>
    </source>
</evidence>
<dbReference type="Pfam" id="PF06715">
    <property type="entry name" value="Gp5_C"/>
    <property type="match status" value="1"/>
</dbReference>
<dbReference type="InterPro" id="IPR010609">
    <property type="entry name" value="Gp5_C"/>
</dbReference>
<feature type="domain" description="Gp5/Type VI secretion system Vgr C-terminal trimerisation" evidence="6">
    <location>
        <begin position="512"/>
        <end position="623"/>
    </location>
</feature>
<evidence type="ECO:0000256" key="4">
    <source>
        <dbReference type="SAM" id="MobiDB-lite"/>
    </source>
</evidence>
<dbReference type="NCBIfam" id="TIGR01646">
    <property type="entry name" value="vgr_GE"/>
    <property type="match status" value="1"/>
</dbReference>
<proteinExistence type="inferred from homology"/>
<organism evidence="7 8">
    <name type="scientific">Sorangium cellulosum</name>
    <name type="common">Polyangium cellulosum</name>
    <dbReference type="NCBI Taxonomy" id="56"/>
    <lineage>
        <taxon>Bacteria</taxon>
        <taxon>Pseudomonadati</taxon>
        <taxon>Myxococcota</taxon>
        <taxon>Polyangia</taxon>
        <taxon>Polyangiales</taxon>
        <taxon>Polyangiaceae</taxon>
        <taxon>Sorangium</taxon>
    </lineage>
</organism>
<dbReference type="Gene3D" id="3.55.50.10">
    <property type="entry name" value="Baseplate protein-like domains"/>
    <property type="match status" value="1"/>
</dbReference>
<dbReference type="Pfam" id="PF04717">
    <property type="entry name" value="Phage_base_V"/>
    <property type="match status" value="1"/>
</dbReference>
<feature type="region of interest" description="Disordered" evidence="4">
    <location>
        <begin position="543"/>
        <end position="613"/>
    </location>
</feature>
<keyword evidence="3" id="KW-0964">Secreted</keyword>
<comment type="subcellular location">
    <subcellularLocation>
        <location evidence="1">Secreted</location>
    </subcellularLocation>
</comment>
<dbReference type="InterPro" id="IPR006533">
    <property type="entry name" value="T6SS_Vgr_RhsGE"/>
</dbReference>
<gene>
    <name evidence="7" type="ORF">BE04_10440</name>
</gene>
<dbReference type="Pfam" id="PF22178">
    <property type="entry name" value="Gp5_trimer_C"/>
    <property type="match status" value="1"/>
</dbReference>
<dbReference type="InterPro" id="IPR050708">
    <property type="entry name" value="T6SS_VgrG/RHS"/>
</dbReference>
<accession>A0A150P0Z4</accession>
<evidence type="ECO:0000259" key="5">
    <source>
        <dbReference type="Pfam" id="PF04717"/>
    </source>
</evidence>
<dbReference type="SUPFAM" id="SSF69279">
    <property type="entry name" value="Phage tail proteins"/>
    <property type="match status" value="2"/>
</dbReference>
<dbReference type="GO" id="GO:0005576">
    <property type="term" value="C:extracellular region"/>
    <property type="evidence" value="ECO:0007669"/>
    <property type="project" value="UniProtKB-SubCell"/>
</dbReference>
<protein>
    <submittedName>
        <fullName evidence="7">Uncharacterized protein</fullName>
    </submittedName>
</protein>
<dbReference type="Gene3D" id="4.10.220.110">
    <property type="match status" value="1"/>
</dbReference>
<dbReference type="Proteomes" id="UP000075604">
    <property type="component" value="Unassembled WGS sequence"/>
</dbReference>
<dbReference type="NCBIfam" id="TIGR03361">
    <property type="entry name" value="VI_Rhs_Vgr"/>
    <property type="match status" value="1"/>
</dbReference>
<dbReference type="InterPro" id="IPR037026">
    <property type="entry name" value="Vgr_OB-fold_dom_sf"/>
</dbReference>
<comment type="caution">
    <text evidence="7">The sequence shown here is derived from an EMBL/GenBank/DDBJ whole genome shotgun (WGS) entry which is preliminary data.</text>
</comment>
<dbReference type="PANTHER" id="PTHR32305">
    <property type="match status" value="1"/>
</dbReference>
<dbReference type="Gene3D" id="2.40.50.230">
    <property type="entry name" value="Gp5 N-terminal domain"/>
    <property type="match status" value="1"/>
</dbReference>
<evidence type="ECO:0000313" key="8">
    <source>
        <dbReference type="Proteomes" id="UP000075604"/>
    </source>
</evidence>
<feature type="domain" description="Gp5/Type VI secretion system Vgr protein OB-fold" evidence="5">
    <location>
        <begin position="446"/>
        <end position="495"/>
    </location>
</feature>
<evidence type="ECO:0000256" key="1">
    <source>
        <dbReference type="ARBA" id="ARBA00004613"/>
    </source>
</evidence>
<dbReference type="AlphaFoldDB" id="A0A150P0Z4"/>
<dbReference type="Pfam" id="PF05954">
    <property type="entry name" value="Phage_GPD"/>
    <property type="match status" value="1"/>
</dbReference>
<sequence>MTTTDFTFAFEGADAPGGPWAHLQVVSFQGREQISSLYRYDITLLARDPAPEVDPHVLIGARATLRIATLTRPAYKLVHGVLAEAEELHPVPEGMLYRVLLTPSLVRANHRTRCRIFLEKTTRAIVEAVLQGDPSLTLEDAAAVKEDDGDVSSFSPPAEKFTWRIDDPSRIDDAHVRPYCVQYNESDLAFVSRLLEEEGISYHFENGAGACLLVLSDTDQGKARLDPFEPLGSHVAGRAVTSVKLGARLRERKVRLRDYDWRKPALALLAEATSDEEDLFEIRYPGGFSHDAPSQGDPLAQARLDRYRTEAEYAVGDGLARVLSAGSVFQLDHEKARYDGEYLVTKLDVRGEQQGTVTLSATPSSVPFSCSFECARRGKGGAPAESRFRPPRVTPKPRIVGSQTAFVTADPRSQGAEIHVGGPPGAEIGCVRLRFHWDLDEERLAKEPSSCWVRVSQVFAGVGEGGVWHPRVGVEVIVDHLDGDPDRPLVTGRVYNGANRPPAPASGAATVSMFKSFASPGAGVHNELGFDDTAGKEQIKMHAGKDWNSTVGHDRSEKVSNDSTSDVGVNRTESTGGDRATSVKGNNTESVDGDESVSVKGSQTSSINVDQSSSVGANQSLSVGADRTVSVGADQTISVGENQTTSIAANDALSVGGNRSISVSGNRSESVGGNADQIVAGNKAVTVSGNAEETVSGSRSVTVSGTMTHTISGAVELSGAADITQTAGANIATSAGANAGVQAGANLSLIAAAEAALQGASVHVTASGEIVLGAGGSAIKISGSGVEITGGAVKIAGGTVDVTGGMVKIN</sequence>
<dbReference type="InterPro" id="IPR006531">
    <property type="entry name" value="Gp5/Vgr_OB"/>
</dbReference>
<evidence type="ECO:0000313" key="7">
    <source>
        <dbReference type="EMBL" id="KYF48547.1"/>
    </source>
</evidence>
<dbReference type="Gene3D" id="2.30.110.50">
    <property type="match status" value="1"/>
</dbReference>
<comment type="similarity">
    <text evidence="2">Belongs to the VgrG protein family.</text>
</comment>
<dbReference type="InterPro" id="IPR017847">
    <property type="entry name" value="T6SS_RhsGE_Vgr_subset"/>
</dbReference>
<dbReference type="EMBL" id="JELX01004374">
    <property type="protein sequence ID" value="KYF48547.1"/>
    <property type="molecule type" value="Genomic_DNA"/>
</dbReference>